<evidence type="ECO:0000256" key="2">
    <source>
        <dbReference type="ARBA" id="ARBA00022475"/>
    </source>
</evidence>
<evidence type="ECO:0000259" key="6">
    <source>
        <dbReference type="Pfam" id="PF02608"/>
    </source>
</evidence>
<dbReference type="EMBL" id="AP024484">
    <property type="protein sequence ID" value="BCS86276.1"/>
    <property type="molecule type" value="Genomic_DNA"/>
</dbReference>
<evidence type="ECO:0000256" key="4">
    <source>
        <dbReference type="ARBA" id="ARBA00023136"/>
    </source>
</evidence>
<gene>
    <name evidence="7" type="primary">bmpA</name>
    <name evidence="7" type="ORF">prwr041_21690</name>
</gene>
<dbReference type="InterPro" id="IPR003760">
    <property type="entry name" value="PnrA-like"/>
</dbReference>
<evidence type="ECO:0000256" key="5">
    <source>
        <dbReference type="ARBA" id="ARBA00023288"/>
    </source>
</evidence>
<evidence type="ECO:0000313" key="7">
    <source>
        <dbReference type="EMBL" id="BCS86276.1"/>
    </source>
</evidence>
<protein>
    <submittedName>
        <fullName evidence="7">BMP family ABC transporter substrate-binding protein</fullName>
    </submittedName>
</protein>
<accession>A0ABM7P0I7</accession>
<dbReference type="Gene3D" id="3.40.50.2300">
    <property type="match status" value="2"/>
</dbReference>
<evidence type="ECO:0000256" key="1">
    <source>
        <dbReference type="ARBA" id="ARBA00004236"/>
    </source>
</evidence>
<proteinExistence type="predicted"/>
<dbReference type="PANTHER" id="PTHR34296">
    <property type="entry name" value="TRANSCRIPTIONAL ACTIVATOR PROTEIN MED"/>
    <property type="match status" value="1"/>
</dbReference>
<keyword evidence="8" id="KW-1185">Reference proteome</keyword>
<name>A0ABM7P0I7_9BACT</name>
<sequence>MSRFSGLLLIALLFLLYGCNSEYTYEQVDNPKQLVRIVFSPGALGDFSYSDDILRGILLEQKESGFRLYCQTPSDMNKTETLIRQWQMEDGDSTCFYTILAGSQFEKVAKYTRPDRMRSNYLMFETKDTSLNVSTFRYCGYGTSFLAGIAAYAMTKSDSTAYLGGCKDESFIEDCYQGFRDGYIYAGGHGVAETYISDSSDGFSMPSRAYEMADSLFEKYPFIYAMAGGSNNGVYLYLREHPGKQVYTNGVDIDQSPFCDRIIGCMIKHIGSRVGNYIHSWIKGNVVPKHIEYGLSSGSIGFVIAEPYKAKLETIVKSATGTAIRKEKEYENTSF</sequence>
<dbReference type="PROSITE" id="PS51257">
    <property type="entry name" value="PROKAR_LIPOPROTEIN"/>
    <property type="match status" value="1"/>
</dbReference>
<dbReference type="Pfam" id="PF02608">
    <property type="entry name" value="Bmp"/>
    <property type="match status" value="1"/>
</dbReference>
<dbReference type="Proteomes" id="UP001319045">
    <property type="component" value="Chromosome"/>
</dbReference>
<dbReference type="RefSeq" id="WP_207153842.1">
    <property type="nucleotide sequence ID" value="NZ_AP024484.1"/>
</dbReference>
<organism evidence="7 8">
    <name type="scientific">Prevotella herbatica</name>
    <dbReference type="NCBI Taxonomy" id="2801997"/>
    <lineage>
        <taxon>Bacteria</taxon>
        <taxon>Pseudomonadati</taxon>
        <taxon>Bacteroidota</taxon>
        <taxon>Bacteroidia</taxon>
        <taxon>Bacteroidales</taxon>
        <taxon>Prevotellaceae</taxon>
        <taxon>Prevotella</taxon>
    </lineage>
</organism>
<reference evidence="7 8" key="1">
    <citation type="journal article" date="2022" name="Int. J. Syst. Evol. Microbiol.">
        <title>Prevotella herbatica sp. nov., a plant polysaccharide-decomposing anaerobic bacterium isolated from a methanogenic reactor.</title>
        <authorList>
            <person name="Uek A."/>
            <person name="Tonouchi A."/>
            <person name="Kaku N."/>
            <person name="Ueki K."/>
        </authorList>
    </citation>
    <scope>NUCLEOTIDE SEQUENCE [LARGE SCALE GENOMIC DNA]</scope>
    <source>
        <strain evidence="7 8">WR041</strain>
    </source>
</reference>
<keyword evidence="3" id="KW-0732">Signal</keyword>
<comment type="subcellular location">
    <subcellularLocation>
        <location evidence="1">Cell membrane</location>
    </subcellularLocation>
</comment>
<dbReference type="InterPro" id="IPR050957">
    <property type="entry name" value="BMP_lipoprotein"/>
</dbReference>
<evidence type="ECO:0000313" key="8">
    <source>
        <dbReference type="Proteomes" id="UP001319045"/>
    </source>
</evidence>
<evidence type="ECO:0000256" key="3">
    <source>
        <dbReference type="ARBA" id="ARBA00022729"/>
    </source>
</evidence>
<feature type="domain" description="ABC transporter substrate-binding protein PnrA-like" evidence="6">
    <location>
        <begin position="38"/>
        <end position="313"/>
    </location>
</feature>
<keyword evidence="5" id="KW-0449">Lipoprotein</keyword>
<dbReference type="PANTHER" id="PTHR34296:SF2">
    <property type="entry name" value="ABC TRANSPORTER GUANOSINE-BINDING PROTEIN NUPN"/>
    <property type="match status" value="1"/>
</dbReference>
<keyword evidence="4" id="KW-0472">Membrane</keyword>
<keyword evidence="2" id="KW-1003">Cell membrane</keyword>